<dbReference type="SUPFAM" id="SSF51445">
    <property type="entry name" value="(Trans)glycosidases"/>
    <property type="match status" value="1"/>
</dbReference>
<comment type="similarity">
    <text evidence="2">Belongs to the glycosyl hydrolase 29 family.</text>
</comment>
<dbReference type="RefSeq" id="WP_344792126.1">
    <property type="nucleotide sequence ID" value="NZ_BAABBV010000001.1"/>
</dbReference>
<keyword evidence="5" id="KW-0378">Hydrolase</keyword>
<evidence type="ECO:0000313" key="8">
    <source>
        <dbReference type="EMBL" id="GAA4163895.1"/>
    </source>
</evidence>
<dbReference type="Gene3D" id="3.20.20.80">
    <property type="entry name" value="Glycosidases"/>
    <property type="match status" value="1"/>
</dbReference>
<evidence type="ECO:0000256" key="5">
    <source>
        <dbReference type="ARBA" id="ARBA00022801"/>
    </source>
</evidence>
<dbReference type="InterPro" id="IPR000933">
    <property type="entry name" value="Glyco_hydro_29"/>
</dbReference>
<dbReference type="EC" id="3.2.1.51" evidence="3"/>
<dbReference type="PANTHER" id="PTHR10030:SF37">
    <property type="entry name" value="ALPHA-L-FUCOSIDASE-RELATED"/>
    <property type="match status" value="1"/>
</dbReference>
<keyword evidence="6" id="KW-0326">Glycosidase</keyword>
<dbReference type="SMART" id="SM00812">
    <property type="entry name" value="Alpha_L_fucos"/>
    <property type="match status" value="1"/>
</dbReference>
<dbReference type="InterPro" id="IPR017853">
    <property type="entry name" value="GH"/>
</dbReference>
<evidence type="ECO:0000256" key="6">
    <source>
        <dbReference type="ARBA" id="ARBA00023295"/>
    </source>
</evidence>
<evidence type="ECO:0000256" key="3">
    <source>
        <dbReference type="ARBA" id="ARBA00012662"/>
    </source>
</evidence>
<dbReference type="InterPro" id="IPR016286">
    <property type="entry name" value="FUC_metazoa-typ"/>
</dbReference>
<evidence type="ECO:0000313" key="9">
    <source>
        <dbReference type="Proteomes" id="UP001415169"/>
    </source>
</evidence>
<dbReference type="Pfam" id="PF01120">
    <property type="entry name" value="Alpha_L_fucos"/>
    <property type="match status" value="1"/>
</dbReference>
<comment type="caution">
    <text evidence="8">The sequence shown here is derived from an EMBL/GenBank/DDBJ whole genome shotgun (WGS) entry which is preliminary data.</text>
</comment>
<dbReference type="PANTHER" id="PTHR10030">
    <property type="entry name" value="ALPHA-L-FUCOSIDASE"/>
    <property type="match status" value="1"/>
</dbReference>
<name>A0ABP7ZM37_9MICO</name>
<evidence type="ECO:0000259" key="7">
    <source>
        <dbReference type="Pfam" id="PF01120"/>
    </source>
</evidence>
<feature type="domain" description="Glycoside hydrolase family 29 N-terminal" evidence="7">
    <location>
        <begin position="28"/>
        <end position="379"/>
    </location>
</feature>
<gene>
    <name evidence="8" type="ORF">GCM10022286_25000</name>
</gene>
<organism evidence="8 9">
    <name type="scientific">Gryllotalpicola daejeonensis</name>
    <dbReference type="NCBI Taxonomy" id="993087"/>
    <lineage>
        <taxon>Bacteria</taxon>
        <taxon>Bacillati</taxon>
        <taxon>Actinomycetota</taxon>
        <taxon>Actinomycetes</taxon>
        <taxon>Micrococcales</taxon>
        <taxon>Microbacteriaceae</taxon>
        <taxon>Gryllotalpicola</taxon>
    </lineage>
</organism>
<evidence type="ECO:0000256" key="2">
    <source>
        <dbReference type="ARBA" id="ARBA00007951"/>
    </source>
</evidence>
<dbReference type="Proteomes" id="UP001415169">
    <property type="component" value="Unassembled WGS sequence"/>
</dbReference>
<dbReference type="InterPro" id="IPR057739">
    <property type="entry name" value="Glyco_hydro_29_N"/>
</dbReference>
<reference evidence="8" key="1">
    <citation type="journal article" date="2014" name="Int. J. Syst. Evol. Microbiol.">
        <title>Complete genome of a new Firmicutes species belonging to the dominant human colonic microbiota ('Ruminococcus bicirculans') reveals two chromosomes and a selective capacity to utilize plant glucans.</title>
        <authorList>
            <consortium name="NISC Comparative Sequencing Program"/>
            <person name="Wegmann U."/>
            <person name="Louis P."/>
            <person name="Goesmann A."/>
            <person name="Henrissat B."/>
            <person name="Duncan S.H."/>
            <person name="Flint H.J."/>
        </authorList>
    </citation>
    <scope>NUCLEOTIDE SEQUENCE</scope>
    <source>
        <strain evidence="8">JCM 17590</strain>
    </source>
</reference>
<keyword evidence="9" id="KW-1185">Reference proteome</keyword>
<evidence type="ECO:0000256" key="1">
    <source>
        <dbReference type="ARBA" id="ARBA00004071"/>
    </source>
</evidence>
<dbReference type="Gene3D" id="2.60.40.1180">
    <property type="entry name" value="Golgi alpha-mannosidase II"/>
    <property type="match status" value="1"/>
</dbReference>
<dbReference type="PRINTS" id="PR00741">
    <property type="entry name" value="GLHYDRLASE29"/>
</dbReference>
<dbReference type="InterPro" id="IPR013780">
    <property type="entry name" value="Glyco_hydro_b"/>
</dbReference>
<accession>A0ABP7ZM37</accession>
<reference evidence="8" key="2">
    <citation type="submission" date="2023-12" db="EMBL/GenBank/DDBJ databases">
        <authorList>
            <person name="Sun Q."/>
            <person name="Inoue M."/>
        </authorList>
    </citation>
    <scope>NUCLEOTIDE SEQUENCE</scope>
    <source>
        <strain evidence="8">JCM 17590</strain>
    </source>
</reference>
<evidence type="ECO:0000256" key="4">
    <source>
        <dbReference type="ARBA" id="ARBA00022729"/>
    </source>
</evidence>
<protein>
    <recommendedName>
        <fullName evidence="3">alpha-L-fucosidase</fullName>
        <ecNumber evidence="3">3.2.1.51</ecNumber>
    </recommendedName>
</protein>
<sequence>MTLEPLDAAGLPQPVDVSDNTADLARVDEVIAAGPFDATWESLSGYRPPRWFAEAKFGIFLHWGAYSVPAFETEWYPRNMYRRGSPAFEHHVATYGPQSTFGYKDFLPAFRMEKFDPAEWVALFKRAGAQYVVPVAEHHDGYAMYETKRSRWNAALIGPRRDVMKDLLTAVDDAWLIRGASSHRAEHWFFMNGGLEFDSDVRDPAYADLYGPALRKEISPTERFLEDWLLRTVEIIDNYRPQLLYFDTGIEEPSFDPYVRRLAAYYYNRAAEWGREVVINYKWDAFASGAAVPDIERGTAPGIQSMPWQNDTSVSRTSWSWVEGHDYKTATELIAELADVVSKNGNLLLNIGPKPDGTIPDPEARLLEEIGAWLAVNGEAIFGTTPWTTYGEGPTQTLAGSFVDASSAHYSDADFRFTTMTEVGHRYVYAIALAPSPSGRLSIRSFAASSRLVGEIRDVRVLGHSGTVQWRRGDEALEVELPEESRSRAGGSVVRIELEPERDGERIDFFHGLWI</sequence>
<proteinExistence type="inferred from homology"/>
<dbReference type="EMBL" id="BAABBV010000001">
    <property type="protein sequence ID" value="GAA4163895.1"/>
    <property type="molecule type" value="Genomic_DNA"/>
</dbReference>
<keyword evidence="4" id="KW-0732">Signal</keyword>
<comment type="function">
    <text evidence="1">Alpha-L-fucosidase is responsible for hydrolyzing the alpha-1,6-linked fucose joined to the reducing-end N-acetylglucosamine of the carbohydrate moieties of glycoproteins.</text>
</comment>